<dbReference type="Proteomes" id="UP000011715">
    <property type="component" value="Unassembled WGS sequence"/>
</dbReference>
<reference evidence="7" key="2">
    <citation type="submission" date="2010-05" db="EMBL/GenBank/DDBJ databases">
        <title>The Genome Sequence of Magnaporthe poae strain ATCC 64411.</title>
        <authorList>
            <consortium name="The Broad Institute Genome Sequencing Platform"/>
            <consortium name="Broad Institute Genome Sequencing Center for Infectious Disease"/>
            <person name="Ma L.-J."/>
            <person name="Dead R."/>
            <person name="Young S."/>
            <person name="Zeng Q."/>
            <person name="Koehrsen M."/>
            <person name="Alvarado L."/>
            <person name="Berlin A."/>
            <person name="Chapman S.B."/>
            <person name="Chen Z."/>
            <person name="Freedman E."/>
            <person name="Gellesch M."/>
            <person name="Goldberg J."/>
            <person name="Griggs A."/>
            <person name="Gujja S."/>
            <person name="Heilman E.R."/>
            <person name="Heiman D."/>
            <person name="Hepburn T."/>
            <person name="Howarth C."/>
            <person name="Jen D."/>
            <person name="Larson L."/>
            <person name="Mehta T."/>
            <person name="Neiman D."/>
            <person name="Pearson M."/>
            <person name="Roberts A."/>
            <person name="Saif S."/>
            <person name="Shea T."/>
            <person name="Shenoy N."/>
            <person name="Sisk P."/>
            <person name="Stolte C."/>
            <person name="Sykes S."/>
            <person name="Walk T."/>
            <person name="White J."/>
            <person name="Yandava C."/>
            <person name="Haas B."/>
            <person name="Nusbaum C."/>
            <person name="Birren B."/>
        </authorList>
    </citation>
    <scope>NUCLEOTIDE SEQUENCE</scope>
    <source>
        <strain evidence="7">ATCC 64411</strain>
    </source>
</reference>
<dbReference type="EnsemblFungi" id="MAPG_10910T0">
    <property type="protein sequence ID" value="MAPG_10910T0"/>
    <property type="gene ID" value="MAPG_10910"/>
</dbReference>
<feature type="binding site" evidence="5">
    <location>
        <position position="140"/>
    </location>
    <ligand>
        <name>substrate</name>
    </ligand>
</feature>
<feature type="domain" description="Scytalone dehydratase-like" evidence="6">
    <location>
        <begin position="20"/>
        <end position="176"/>
    </location>
</feature>
<reference evidence="9" key="1">
    <citation type="submission" date="2010-05" db="EMBL/GenBank/DDBJ databases">
        <title>The genome sequence of Magnaporthe poae strain ATCC 64411.</title>
        <authorList>
            <person name="Ma L.-J."/>
            <person name="Dead R."/>
            <person name="Young S."/>
            <person name="Zeng Q."/>
            <person name="Koehrsen M."/>
            <person name="Alvarado L."/>
            <person name="Berlin A."/>
            <person name="Chapman S.B."/>
            <person name="Chen Z."/>
            <person name="Freedman E."/>
            <person name="Gellesch M."/>
            <person name="Goldberg J."/>
            <person name="Griggs A."/>
            <person name="Gujja S."/>
            <person name="Heilman E.R."/>
            <person name="Heiman D."/>
            <person name="Hepburn T."/>
            <person name="Howarth C."/>
            <person name="Jen D."/>
            <person name="Larson L."/>
            <person name="Mehta T."/>
            <person name="Neiman D."/>
            <person name="Pearson M."/>
            <person name="Roberts A."/>
            <person name="Saif S."/>
            <person name="Shea T."/>
            <person name="Shenoy N."/>
            <person name="Sisk P."/>
            <person name="Stolte C."/>
            <person name="Sykes S."/>
            <person name="Walk T."/>
            <person name="White J."/>
            <person name="Yandava C."/>
            <person name="Haas B."/>
            <person name="Nusbaum C."/>
            <person name="Birren B."/>
        </authorList>
    </citation>
    <scope>NUCLEOTIDE SEQUENCE [LARGE SCALE GENOMIC DNA]</scope>
    <source>
        <strain evidence="9">ATCC 64411 / 73-15</strain>
    </source>
</reference>
<dbReference type="InterPro" id="IPR004235">
    <property type="entry name" value="Scytalone_dehydratase"/>
</dbReference>
<evidence type="ECO:0000256" key="2">
    <source>
        <dbReference type="ARBA" id="ARBA00023239"/>
    </source>
</evidence>
<dbReference type="InterPro" id="IPR032710">
    <property type="entry name" value="NTF2-like_dom_sf"/>
</dbReference>
<evidence type="ECO:0000256" key="5">
    <source>
        <dbReference type="PIRSR" id="PIRSR024851-51"/>
    </source>
</evidence>
<reference evidence="7" key="3">
    <citation type="submission" date="2011-03" db="EMBL/GenBank/DDBJ databases">
        <title>Annotation of Magnaporthe poae ATCC 64411.</title>
        <authorList>
            <person name="Ma L.-J."/>
            <person name="Dead R."/>
            <person name="Young S.K."/>
            <person name="Zeng Q."/>
            <person name="Gargeya S."/>
            <person name="Fitzgerald M."/>
            <person name="Haas B."/>
            <person name="Abouelleil A."/>
            <person name="Alvarado L."/>
            <person name="Arachchi H.M."/>
            <person name="Berlin A."/>
            <person name="Brown A."/>
            <person name="Chapman S.B."/>
            <person name="Chen Z."/>
            <person name="Dunbar C."/>
            <person name="Freedman E."/>
            <person name="Gearin G."/>
            <person name="Gellesch M."/>
            <person name="Goldberg J."/>
            <person name="Griggs A."/>
            <person name="Gujja S."/>
            <person name="Heiman D."/>
            <person name="Howarth C."/>
            <person name="Larson L."/>
            <person name="Lui A."/>
            <person name="MacDonald P.J.P."/>
            <person name="Mehta T."/>
            <person name="Montmayeur A."/>
            <person name="Murphy C."/>
            <person name="Neiman D."/>
            <person name="Pearson M."/>
            <person name="Priest M."/>
            <person name="Roberts A."/>
            <person name="Saif S."/>
            <person name="Shea T."/>
            <person name="Shenoy N."/>
            <person name="Sisk P."/>
            <person name="Stolte C."/>
            <person name="Sykes S."/>
            <person name="Yandava C."/>
            <person name="Wortman J."/>
            <person name="Nusbaum C."/>
            <person name="Birren B."/>
        </authorList>
    </citation>
    <scope>NUCLEOTIDE SEQUENCE</scope>
    <source>
        <strain evidence="7">ATCC 64411</strain>
    </source>
</reference>
<accession>A0A0C4EDU9</accession>
<dbReference type="OrthoDB" id="5281072at2759"/>
<evidence type="ECO:0000313" key="7">
    <source>
        <dbReference type="EMBL" id="KLU91962.1"/>
    </source>
</evidence>
<dbReference type="GO" id="GO:0006582">
    <property type="term" value="P:melanin metabolic process"/>
    <property type="evidence" value="ECO:0007669"/>
    <property type="project" value="InterPro"/>
</dbReference>
<evidence type="ECO:0000256" key="3">
    <source>
        <dbReference type="PIRNR" id="PIRNR024851"/>
    </source>
</evidence>
<evidence type="ECO:0000259" key="6">
    <source>
        <dbReference type="Pfam" id="PF02982"/>
    </source>
</evidence>
<protein>
    <recommendedName>
        <fullName evidence="6">Scytalone dehydratase-like domain-containing protein</fullName>
    </recommendedName>
</protein>
<comment type="similarity">
    <text evidence="1 3">Belongs to the scytalone dehydratase family.</text>
</comment>
<evidence type="ECO:0000256" key="4">
    <source>
        <dbReference type="PIRSR" id="PIRSR024851-50"/>
    </source>
</evidence>
<dbReference type="OMA" id="ARIKTQH"/>
<keyword evidence="2 3" id="KW-0456">Lyase</keyword>
<dbReference type="AlphaFoldDB" id="A0A0C4EDU9"/>
<name>A0A0C4EDU9_MAGP6</name>
<dbReference type="GO" id="GO:0030411">
    <property type="term" value="F:scytalone dehydratase activity"/>
    <property type="evidence" value="ECO:0007669"/>
    <property type="project" value="InterPro"/>
</dbReference>
<keyword evidence="9" id="KW-1185">Reference proteome</keyword>
<dbReference type="STRING" id="644358.A0A0C4EDU9"/>
<reference evidence="8" key="4">
    <citation type="journal article" date="2015" name="G3 (Bethesda)">
        <title>Genome sequences of three phytopathogenic species of the Magnaporthaceae family of fungi.</title>
        <authorList>
            <person name="Okagaki L.H."/>
            <person name="Nunes C.C."/>
            <person name="Sailsbery J."/>
            <person name="Clay B."/>
            <person name="Brown D."/>
            <person name="John T."/>
            <person name="Oh Y."/>
            <person name="Young N."/>
            <person name="Fitzgerald M."/>
            <person name="Haas B.J."/>
            <person name="Zeng Q."/>
            <person name="Young S."/>
            <person name="Adiconis X."/>
            <person name="Fan L."/>
            <person name="Levin J.Z."/>
            <person name="Mitchell T.K."/>
            <person name="Okubara P.A."/>
            <person name="Farman M.L."/>
            <person name="Kohn L.M."/>
            <person name="Birren B."/>
            <person name="Ma L.-J."/>
            <person name="Dean R.A."/>
        </authorList>
    </citation>
    <scope>NUCLEOTIDE SEQUENCE</scope>
    <source>
        <strain evidence="8">ATCC 64411 / 73-15</strain>
    </source>
</reference>
<feature type="binding site" evidence="5">
    <location>
        <position position="59"/>
    </location>
    <ligand>
        <name>substrate</name>
    </ligand>
</feature>
<dbReference type="EMBL" id="ADBL01002686">
    <property type="status" value="NOT_ANNOTATED_CDS"/>
    <property type="molecule type" value="Genomic_DNA"/>
</dbReference>
<organism evidence="8 9">
    <name type="scientific">Magnaporthiopsis poae (strain ATCC 64411 / 73-15)</name>
    <name type="common">Kentucky bluegrass fungus</name>
    <name type="synonym">Magnaporthe poae</name>
    <dbReference type="NCBI Taxonomy" id="644358"/>
    <lineage>
        <taxon>Eukaryota</taxon>
        <taxon>Fungi</taxon>
        <taxon>Dikarya</taxon>
        <taxon>Ascomycota</taxon>
        <taxon>Pezizomycotina</taxon>
        <taxon>Sordariomycetes</taxon>
        <taxon>Sordariomycetidae</taxon>
        <taxon>Magnaporthales</taxon>
        <taxon>Magnaporthaceae</taxon>
        <taxon>Magnaporthiopsis</taxon>
    </lineage>
</organism>
<evidence type="ECO:0000313" key="9">
    <source>
        <dbReference type="Proteomes" id="UP000011715"/>
    </source>
</evidence>
<dbReference type="PIRSF" id="PIRSF024851">
    <property type="entry name" value="SCD1"/>
    <property type="match status" value="1"/>
</dbReference>
<gene>
    <name evidence="7" type="ORF">MAPG_10910</name>
</gene>
<proteinExistence type="inferred from homology"/>
<dbReference type="VEuPathDB" id="FungiDB:MAPG_10910"/>
<feature type="binding site" evidence="5">
    <location>
        <position position="39"/>
    </location>
    <ligand>
        <name>substrate</name>
    </ligand>
</feature>
<dbReference type="Gene3D" id="3.10.450.50">
    <property type="match status" value="1"/>
</dbReference>
<dbReference type="EMBL" id="GL876978">
    <property type="protein sequence ID" value="KLU91962.1"/>
    <property type="molecule type" value="Genomic_DNA"/>
</dbReference>
<feature type="active site" evidence="4">
    <location>
        <position position="94"/>
    </location>
</feature>
<dbReference type="InterPro" id="IPR049884">
    <property type="entry name" value="Scytalone_dh"/>
</dbReference>
<evidence type="ECO:0000256" key="1">
    <source>
        <dbReference type="ARBA" id="ARBA00008584"/>
    </source>
</evidence>
<evidence type="ECO:0000313" key="8">
    <source>
        <dbReference type="EnsemblFungi" id="MAPG_10910T0"/>
    </source>
</evidence>
<dbReference type="SUPFAM" id="SSF54427">
    <property type="entry name" value="NTF2-like"/>
    <property type="match status" value="1"/>
</dbReference>
<reference evidence="8" key="5">
    <citation type="submission" date="2015-06" db="UniProtKB">
        <authorList>
            <consortium name="EnsemblFungi"/>
        </authorList>
    </citation>
    <scope>IDENTIFICATION</scope>
    <source>
        <strain evidence="8">ATCC 64411</strain>
    </source>
</reference>
<dbReference type="eggNOG" id="ENOG502SNND">
    <property type="taxonomic scope" value="Eukaryota"/>
</dbReference>
<feature type="active site" evidence="4">
    <location>
        <position position="119"/>
    </location>
</feature>
<dbReference type="Pfam" id="PF02982">
    <property type="entry name" value="Scytalone_dh"/>
    <property type="match status" value="1"/>
</dbReference>
<sequence length="189" mass="21520">MPDSSLLPATNMDATDQTMISAEDQAGLSAAVFEWAESYDTKDWDRLRKAIAPILRVDYRAIIGRLWEAMPAEEFIILISSRALLGDPLLVTQHLVAATRWELISPTDAVGYHQIYAPHLKYEDESKTKVLLRGYAHGTNKHWYKKIDGVWKFAGLEPEVRWLEYDFDKIFVFARDLFGGGGQRMAAKE</sequence>